<reference evidence="2" key="2">
    <citation type="submission" date="2025-04" db="UniProtKB">
        <authorList>
            <consortium name="RefSeq"/>
        </authorList>
    </citation>
    <scope>IDENTIFICATION</scope>
    <source>
        <tissue evidence="2 3">Leaves</tissue>
    </source>
</reference>
<dbReference type="RefSeq" id="XP_071927510.1">
    <property type="nucleotide sequence ID" value="XM_072071409.1"/>
</dbReference>
<proteinExistence type="predicted"/>
<evidence type="ECO:0000313" key="3">
    <source>
        <dbReference type="RefSeq" id="XP_071927510.1"/>
    </source>
</evidence>
<dbReference type="CDD" id="cd10537">
    <property type="entry name" value="SET_SETD9"/>
    <property type="match status" value="1"/>
</dbReference>
<dbReference type="Gene3D" id="2.170.270.10">
    <property type="entry name" value="SET domain"/>
    <property type="match status" value="1"/>
</dbReference>
<dbReference type="AlphaFoldDB" id="A0A6P6V074"/>
<evidence type="ECO:0000313" key="1">
    <source>
        <dbReference type="Proteomes" id="UP001652660"/>
    </source>
</evidence>
<dbReference type="InterPro" id="IPR040415">
    <property type="entry name" value="SETD9"/>
</dbReference>
<gene>
    <name evidence="2 3" type="primary">LOC113716378</name>
</gene>
<sequence>MAFLFQKFQEAVKVLARSPTFAREPRHLQFEADINRLFLYTSYKLLGKDADEADAEEIIDMASKASLTDQQKQVQENIHSQIETFCTTMDDIVLPNLQSTEKAHEPIEEKNITSRRSGLSLAVGRSSPLNEHLVGSETKPLSQLEVSQRLKDLRGYTLEIKPSEIPHKDAGKGLFLNGEADVGTVIAFYPGVVYSPAYYQYIPGYPRVDAQNSYLITRYDGTIINAQPWGAGGESREVWNGSCVSESRPKVEVTGKGSDRMWQLLSKPMDGSKIGMKGEILERRNPLAFAHYANHPAKDMVPNVMVSPYDFPLTEKNLRVYIPNISFGNGEEVNMKRFGSFWFKSWKSGSHVSDVPILKTLVLVATRPLCDEELLLNYRLSNSKQRPSWYTPVDEEEDRRRWS</sequence>
<dbReference type="OrthoDB" id="442460at2759"/>
<reference evidence="1" key="1">
    <citation type="journal article" date="2025" name="Foods">
        <title>Unveiling the Microbial Signatures of Arabica Coffee Cherries: Insights into Ripeness Specific Diversity, Functional Traits, and Implications for Quality and Safety.</title>
        <authorList>
            <consortium name="RefSeq"/>
            <person name="Tenea G.N."/>
            <person name="Cifuentes V."/>
            <person name="Reyes P."/>
            <person name="Cevallos-Vallejos M."/>
        </authorList>
    </citation>
    <scope>NUCLEOTIDE SEQUENCE [LARGE SCALE GENOMIC DNA]</scope>
</reference>
<accession>A0A6P6V074</accession>
<dbReference type="Proteomes" id="UP001652660">
    <property type="component" value="Chromosome 11c"/>
</dbReference>
<keyword evidence="1" id="KW-1185">Reference proteome</keyword>
<dbReference type="PANTHER" id="PTHR33524">
    <property type="entry name" value="C5ORF35"/>
    <property type="match status" value="1"/>
</dbReference>
<evidence type="ECO:0000313" key="2">
    <source>
        <dbReference type="RefSeq" id="XP_027096479.1"/>
    </source>
</evidence>
<dbReference type="GeneID" id="113716378"/>
<dbReference type="InterPro" id="IPR046341">
    <property type="entry name" value="SET_dom_sf"/>
</dbReference>
<dbReference type="RefSeq" id="XP_027096479.1">
    <property type="nucleotide sequence ID" value="XM_027240678.1"/>
</dbReference>
<dbReference type="PANTHER" id="PTHR33524:SF1">
    <property type="entry name" value="SET DOMAIN-CONTAINING PROTEIN"/>
    <property type="match status" value="1"/>
</dbReference>
<protein>
    <submittedName>
        <fullName evidence="2">Uncharacterized protein LOC113716378</fullName>
    </submittedName>
</protein>
<organism evidence="1 2">
    <name type="scientific">Coffea arabica</name>
    <name type="common">Arabian coffee</name>
    <dbReference type="NCBI Taxonomy" id="13443"/>
    <lineage>
        <taxon>Eukaryota</taxon>
        <taxon>Viridiplantae</taxon>
        <taxon>Streptophyta</taxon>
        <taxon>Embryophyta</taxon>
        <taxon>Tracheophyta</taxon>
        <taxon>Spermatophyta</taxon>
        <taxon>Magnoliopsida</taxon>
        <taxon>eudicotyledons</taxon>
        <taxon>Gunneridae</taxon>
        <taxon>Pentapetalae</taxon>
        <taxon>asterids</taxon>
        <taxon>lamiids</taxon>
        <taxon>Gentianales</taxon>
        <taxon>Rubiaceae</taxon>
        <taxon>Ixoroideae</taxon>
        <taxon>Gardenieae complex</taxon>
        <taxon>Bertiereae - Coffeeae clade</taxon>
        <taxon>Coffeeae</taxon>
        <taxon>Coffea</taxon>
    </lineage>
</organism>
<name>A0A6P6V074_COFAR</name>